<reference evidence="3" key="1">
    <citation type="submission" date="2025-08" db="UniProtKB">
        <authorList>
            <consortium name="RefSeq"/>
        </authorList>
    </citation>
    <scope>IDENTIFICATION</scope>
</reference>
<protein>
    <submittedName>
        <fullName evidence="3">Uncharacterized protein LOC129923130</fullName>
    </submittedName>
</protein>
<dbReference type="GeneID" id="129923130"/>
<gene>
    <name evidence="3" type="primary">LOC129923130</name>
</gene>
<dbReference type="Proteomes" id="UP001165740">
    <property type="component" value="Chromosome 15"/>
</dbReference>
<evidence type="ECO:0000313" key="3">
    <source>
        <dbReference type="RefSeq" id="XP_055868817.1"/>
    </source>
</evidence>
<organism evidence="2 3">
    <name type="scientific">Biomphalaria glabrata</name>
    <name type="common">Bloodfluke planorb</name>
    <name type="synonym">Freshwater snail</name>
    <dbReference type="NCBI Taxonomy" id="6526"/>
    <lineage>
        <taxon>Eukaryota</taxon>
        <taxon>Metazoa</taxon>
        <taxon>Spiralia</taxon>
        <taxon>Lophotrochozoa</taxon>
        <taxon>Mollusca</taxon>
        <taxon>Gastropoda</taxon>
        <taxon>Heterobranchia</taxon>
        <taxon>Euthyneura</taxon>
        <taxon>Panpulmonata</taxon>
        <taxon>Hygrophila</taxon>
        <taxon>Lymnaeoidea</taxon>
        <taxon>Planorbidae</taxon>
        <taxon>Biomphalaria</taxon>
    </lineage>
</organism>
<proteinExistence type="predicted"/>
<accession>A0A9W2Z1K0</accession>
<dbReference type="AlphaFoldDB" id="A0A9W2Z1K0"/>
<feature type="compositionally biased region" description="Basic and acidic residues" evidence="1">
    <location>
        <begin position="78"/>
        <end position="94"/>
    </location>
</feature>
<dbReference type="RefSeq" id="XP_055868817.1">
    <property type="nucleotide sequence ID" value="XM_056012842.1"/>
</dbReference>
<name>A0A9W2Z1K0_BIOGL</name>
<feature type="region of interest" description="Disordered" evidence="1">
    <location>
        <begin position="61"/>
        <end position="94"/>
    </location>
</feature>
<keyword evidence="2" id="KW-1185">Reference proteome</keyword>
<evidence type="ECO:0000313" key="2">
    <source>
        <dbReference type="Proteomes" id="UP001165740"/>
    </source>
</evidence>
<sequence length="134" mass="15526">MILLRNLICRLYLLGKSEKILFNINVENLKKVCLVKLYNQSSNFPTIPSLLYTMKRSFDQEDDKAESSNTPRKKIKKDKTSDVAKTDEKHSGTDVKKIDKIVMKKKEKVVESVTKIKFKNDDKKGEVKLLLSYN</sequence>
<evidence type="ECO:0000256" key="1">
    <source>
        <dbReference type="SAM" id="MobiDB-lite"/>
    </source>
</evidence>